<evidence type="ECO:0000313" key="5">
    <source>
        <dbReference type="Proteomes" id="UP000256343"/>
    </source>
</evidence>
<dbReference type="EMBL" id="UFQQ01000022">
    <property type="protein sequence ID" value="SSW92646.1"/>
    <property type="molecule type" value="Genomic_DNA"/>
</dbReference>
<sequence>MTAATRGALTPALSRKREREQAVREAPPRPKR</sequence>
<gene>
    <name evidence="2" type="ORF">BJ125_12274</name>
    <name evidence="3" type="ORF">SAMN05892882_12274</name>
</gene>
<feature type="compositionally biased region" description="Basic and acidic residues" evidence="1">
    <location>
        <begin position="15"/>
        <end position="32"/>
    </location>
</feature>
<dbReference type="AlphaFoldDB" id="A0A336JW96"/>
<evidence type="ECO:0000256" key="1">
    <source>
        <dbReference type="SAM" id="MobiDB-lite"/>
    </source>
</evidence>
<accession>A0A336JW96</accession>
<evidence type="ECO:0000313" key="2">
    <source>
        <dbReference type="EMBL" id="RED28546.1"/>
    </source>
</evidence>
<proteinExistence type="predicted"/>
<evidence type="ECO:0000313" key="3">
    <source>
        <dbReference type="EMBL" id="SSW92646.1"/>
    </source>
</evidence>
<dbReference type="Proteomes" id="UP000256343">
    <property type="component" value="Unassembled WGS sequence"/>
</dbReference>
<dbReference type="EMBL" id="QRDT01000022">
    <property type="protein sequence ID" value="RED28546.1"/>
    <property type="molecule type" value="Genomic_DNA"/>
</dbReference>
<evidence type="ECO:0000313" key="4">
    <source>
        <dbReference type="Proteomes" id="UP000252631"/>
    </source>
</evidence>
<reference evidence="3 4" key="1">
    <citation type="submission" date="2017-08" db="EMBL/GenBank/DDBJ databases">
        <authorList>
            <person name="de Groot N.N."/>
        </authorList>
    </citation>
    <scope>NUCLEOTIDE SEQUENCE [LARGE SCALE GENOMIC DNA]</scope>
    <source>
        <strain evidence="3 4">JA575</strain>
    </source>
</reference>
<protein>
    <submittedName>
        <fullName evidence="3">Uncharacterized protein</fullName>
    </submittedName>
</protein>
<name>A0A336JW96_9BRAD</name>
<reference evidence="2 5" key="2">
    <citation type="submission" date="2018-07" db="EMBL/GenBank/DDBJ databases">
        <title>Genomic Encyclopedia of Archaeal and Bacterial Type Strains, Phase II (KMG-II): from individual species to whole genera.</title>
        <authorList>
            <person name="Goeker M."/>
        </authorList>
    </citation>
    <scope>NUCLEOTIDE SEQUENCE [LARGE SCALE GENOMIC DNA]</scope>
    <source>
        <strain evidence="2 5">JA575</strain>
    </source>
</reference>
<feature type="region of interest" description="Disordered" evidence="1">
    <location>
        <begin position="1"/>
        <end position="32"/>
    </location>
</feature>
<organism evidence="3 4">
    <name type="scientific">Rhodopseudomonas pentothenatexigens</name>
    <dbReference type="NCBI Taxonomy" id="999699"/>
    <lineage>
        <taxon>Bacteria</taxon>
        <taxon>Pseudomonadati</taxon>
        <taxon>Pseudomonadota</taxon>
        <taxon>Alphaproteobacteria</taxon>
        <taxon>Hyphomicrobiales</taxon>
        <taxon>Nitrobacteraceae</taxon>
        <taxon>Rhodopseudomonas</taxon>
    </lineage>
</organism>
<dbReference type="Proteomes" id="UP000252631">
    <property type="component" value="Unassembled WGS sequence"/>
</dbReference>
<keyword evidence="5" id="KW-1185">Reference proteome</keyword>